<comment type="caution">
    <text evidence="2">The sequence shown here is derived from an EMBL/GenBank/DDBJ whole genome shotgun (WGS) entry which is preliminary data.</text>
</comment>
<dbReference type="PANTHER" id="PTHR31639">
    <property type="entry name" value="F-BOX PROTEIN-LIKE"/>
    <property type="match status" value="1"/>
</dbReference>
<dbReference type="PANTHER" id="PTHR31639:SF333">
    <property type="entry name" value="F-BOX DOMAIN, FBD DOMAIN, LEUCINE-RICH REPEAT DOMAIN, L DOMAIN-LIKE PROTEIN-RELATED"/>
    <property type="match status" value="1"/>
</dbReference>
<organism evidence="2 3">
    <name type="scientific">Escallonia rubra</name>
    <dbReference type="NCBI Taxonomy" id="112253"/>
    <lineage>
        <taxon>Eukaryota</taxon>
        <taxon>Viridiplantae</taxon>
        <taxon>Streptophyta</taxon>
        <taxon>Embryophyta</taxon>
        <taxon>Tracheophyta</taxon>
        <taxon>Spermatophyta</taxon>
        <taxon>Magnoliopsida</taxon>
        <taxon>eudicotyledons</taxon>
        <taxon>Gunneridae</taxon>
        <taxon>Pentapetalae</taxon>
        <taxon>asterids</taxon>
        <taxon>campanulids</taxon>
        <taxon>Escalloniales</taxon>
        <taxon>Escalloniaceae</taxon>
        <taxon>Escallonia</taxon>
    </lineage>
</organism>
<dbReference type="EMBL" id="JAVXUO010002508">
    <property type="protein sequence ID" value="KAK2972619.1"/>
    <property type="molecule type" value="Genomic_DNA"/>
</dbReference>
<accession>A0AA88QKX2</accession>
<feature type="non-terminal residue" evidence="2">
    <location>
        <position position="1"/>
    </location>
</feature>
<protein>
    <recommendedName>
        <fullName evidence="1">F-box/LRR-repeat protein 15/At3g58940/PEG3-like LRR domain-containing protein</fullName>
    </recommendedName>
</protein>
<reference evidence="2" key="1">
    <citation type="submission" date="2022-12" db="EMBL/GenBank/DDBJ databases">
        <title>Draft genome assemblies for two species of Escallonia (Escalloniales).</title>
        <authorList>
            <person name="Chanderbali A."/>
            <person name="Dervinis C."/>
            <person name="Anghel I."/>
            <person name="Soltis D."/>
            <person name="Soltis P."/>
            <person name="Zapata F."/>
        </authorList>
    </citation>
    <scope>NUCLEOTIDE SEQUENCE</scope>
    <source>
        <strain evidence="2">UCBG92.1500</strain>
        <tissue evidence="2">Leaf</tissue>
    </source>
</reference>
<dbReference type="SUPFAM" id="SSF52047">
    <property type="entry name" value="RNI-like"/>
    <property type="match status" value="1"/>
</dbReference>
<dbReference type="InterPro" id="IPR055411">
    <property type="entry name" value="LRR_FXL15/At3g58940/PEG3-like"/>
</dbReference>
<dbReference type="Proteomes" id="UP001187471">
    <property type="component" value="Unassembled WGS sequence"/>
</dbReference>
<dbReference type="InterPro" id="IPR032675">
    <property type="entry name" value="LRR_dom_sf"/>
</dbReference>
<feature type="domain" description="F-box/LRR-repeat protein 15/At3g58940/PEG3-like LRR" evidence="1">
    <location>
        <begin position="67"/>
        <end position="276"/>
    </location>
</feature>
<dbReference type="AlphaFoldDB" id="A0AA88QKX2"/>
<dbReference type="Pfam" id="PF24758">
    <property type="entry name" value="LRR_At5g56370"/>
    <property type="match status" value="1"/>
</dbReference>
<evidence type="ECO:0000259" key="1">
    <source>
        <dbReference type="Pfam" id="PF24758"/>
    </source>
</evidence>
<name>A0AA88QKX2_9ASTE</name>
<evidence type="ECO:0000313" key="3">
    <source>
        <dbReference type="Proteomes" id="UP001187471"/>
    </source>
</evidence>
<dbReference type="Gene3D" id="3.80.10.10">
    <property type="entry name" value="Ribonuclease Inhibitor"/>
    <property type="match status" value="1"/>
</dbReference>
<gene>
    <name evidence="2" type="ORF">RJ640_008115</name>
</gene>
<keyword evidence="3" id="KW-1185">Reference proteome</keyword>
<sequence>NWRYVWATHPQLVLDKNFLRDIRFNKRLLHNGFFVSIINNILFLHTGPILKFVLHIPLYYTGCYLELDQWMLLLSRNGSMDLTLANSSAHPYKLPSYIYSCQELRHLKLSKCIFKPPLIILHLKKVSFVVNTFENFPLLEYITFVTCVGVRHFHISAPKLRSFTAIDTQDVRWSSFMIIPNLTLVYIAVCRMGQYGQGERIDLVKLVGCLPAIVNLSLDGLFLKILAIGTAPRRLPTMVTCLKFLTLSQLQFTELDHVSCILCLLRSSPNLERLEVGLVTRDSKLVLRFLLLQVSTATGSSMESVVSYLEAPDCLDQTLDKLRTVNMKFMGSRAELLLIKLLLAHSPSLEKVSIEQSGVVDAYQGFKVSRELMRFSRASPRAEIIFLGPLQQIMR</sequence>
<proteinExistence type="predicted"/>
<evidence type="ECO:0000313" key="2">
    <source>
        <dbReference type="EMBL" id="KAK2972619.1"/>
    </source>
</evidence>